<evidence type="ECO:0000259" key="2">
    <source>
        <dbReference type="Pfam" id="PF20248"/>
    </source>
</evidence>
<sequence length="655" mass="70564">MELVILLIGTLTQPLDELYFLSAQDPELPAAPGRITGLTREDIAEFNSGVGDHQLPVADKIKPDQAKPSDLLVPSGCHFTAVIRDPAGERMCLISYSFMAPRASISQTLTNPGPAARKGRRSTEDEMDDGGPSAQAPYKKVAGPLAISNVGLEYKDKILSIVFDATFQLGPIGFSLLGFSLNTLFKSLDKLPSISVAIHGLAAFFDRSPFTIAGVIVHGNDGAMDYYAGGLIVGFRPYQFQAAGFLKIEAQLSPRSYILSPNCHLMGGFALCYWFDAPLADTSRVGDFVFTLGGYHQAFRVPVGYPNPPRLGISWDLGGGLSISGEVYFAITTKACMADGRLHAAFKAGLLSEWFDAFTNFLIDYRPFHFDMPAGVSVGVGFSIEFWFIHIRISVQIGAELYLWGSPVAGRVHVNFWIVSFDINCGDSYSADGKVSLSECYELVLRDSPGSSFASAKALTIGGSMDRGEQSVAISSSARPKNEAHNFFAEFGLLNHSDEPERGQSDLWTVRAGTFVFVAECKMAITAVTTSDDGAATFQYDSVFSKPMQLTNSMTSTLQIQSGNNVGDQLNTNDGSLPLMTGVRVTAPKPTRSPDPFPAYKVADGDLQALIAERPFPAMGTAEDTWAPVKPSGDIKARNGDVPDAWANPVLTEKG</sequence>
<accession>A0ABZ2WR04</accession>
<dbReference type="Pfam" id="PF20248">
    <property type="entry name" value="DUF6603"/>
    <property type="match status" value="1"/>
</dbReference>
<keyword evidence="4" id="KW-1185">Reference proteome</keyword>
<evidence type="ECO:0000256" key="1">
    <source>
        <dbReference type="SAM" id="MobiDB-lite"/>
    </source>
</evidence>
<gene>
    <name evidence="3" type="ORF">QYS62_003214</name>
</gene>
<dbReference type="EMBL" id="CP151261">
    <property type="protein sequence ID" value="WZH42224.1"/>
    <property type="molecule type" value="Genomic_DNA"/>
</dbReference>
<protein>
    <recommendedName>
        <fullName evidence="2">DUF6603 domain-containing protein</fullName>
    </recommendedName>
</protein>
<feature type="domain" description="DUF6603" evidence="2">
    <location>
        <begin position="244"/>
        <end position="462"/>
    </location>
</feature>
<evidence type="ECO:0000313" key="4">
    <source>
        <dbReference type="Proteomes" id="UP001489902"/>
    </source>
</evidence>
<feature type="region of interest" description="Disordered" evidence="1">
    <location>
        <begin position="107"/>
        <end position="137"/>
    </location>
</feature>
<dbReference type="InterPro" id="IPR046538">
    <property type="entry name" value="DUF6603"/>
</dbReference>
<name>A0ABZ2WR04_9HYPO</name>
<dbReference type="Proteomes" id="UP001489902">
    <property type="component" value="Chromosome 2"/>
</dbReference>
<organism evidence="3 4">
    <name type="scientific">Fusarium acuminatum</name>
    <dbReference type="NCBI Taxonomy" id="5515"/>
    <lineage>
        <taxon>Eukaryota</taxon>
        <taxon>Fungi</taxon>
        <taxon>Dikarya</taxon>
        <taxon>Ascomycota</taxon>
        <taxon>Pezizomycotina</taxon>
        <taxon>Sordariomycetes</taxon>
        <taxon>Hypocreomycetidae</taxon>
        <taxon>Hypocreales</taxon>
        <taxon>Nectriaceae</taxon>
        <taxon>Fusarium</taxon>
        <taxon>Fusarium tricinctum species complex</taxon>
    </lineage>
</organism>
<proteinExistence type="predicted"/>
<evidence type="ECO:0000313" key="3">
    <source>
        <dbReference type="EMBL" id="WZH42224.1"/>
    </source>
</evidence>
<reference evidence="3 4" key="1">
    <citation type="submission" date="2024-04" db="EMBL/GenBank/DDBJ databases">
        <title>Complete genome sequence of Fusarium acuminatum.</title>
        <authorList>
            <person name="Lan B."/>
        </authorList>
    </citation>
    <scope>NUCLEOTIDE SEQUENCE [LARGE SCALE GENOMIC DNA]</scope>
    <source>
        <strain evidence="3">1A</strain>
    </source>
</reference>
<feature type="region of interest" description="Disordered" evidence="1">
    <location>
        <begin position="621"/>
        <end position="655"/>
    </location>
</feature>